<dbReference type="FunFam" id="3.40.50.300:FF:000366">
    <property type="entry name" value="GTPase, IMAP family member 2"/>
    <property type="match status" value="1"/>
</dbReference>
<dbReference type="CDD" id="cd01852">
    <property type="entry name" value="AIG1"/>
    <property type="match status" value="1"/>
</dbReference>
<dbReference type="PANTHER" id="PTHR10903">
    <property type="entry name" value="GTPASE, IMAP FAMILY MEMBER-RELATED"/>
    <property type="match status" value="1"/>
</dbReference>
<name>A0A444USH3_ACIRT</name>
<keyword evidence="2" id="KW-0547">Nucleotide-binding</keyword>
<proteinExistence type="inferred from homology"/>
<keyword evidence="3" id="KW-0342">GTP-binding</keyword>
<protein>
    <submittedName>
        <fullName evidence="6">GTPase IMAP family member 4</fullName>
    </submittedName>
</protein>
<sequence>MRIVLVGKTGVGKSAAGNVILREKHFKTAFSDSSVTKRCLNGVAEYSGRRITVIDTPGLFDTELSNNEVTKEIVKCIEMSAPGPHAFFLVIRLGRFTEEEKETIKIIQEVFGEEARKYMMVFFTHGDDLDEDQTIEDFVNNAGKDLKQLVESCGNRYHVIDGRNMKDQDQIEQLLKKVDAMVMESGGDFFSNELFKMMEKIIQDEKRLQEEHKVEAELQREIKKLREENSKLQEKLRKPNCCIL</sequence>
<dbReference type="Proteomes" id="UP000289886">
    <property type="component" value="Unassembled WGS sequence"/>
</dbReference>
<reference evidence="6 7" key="1">
    <citation type="submission" date="2019-01" db="EMBL/GenBank/DDBJ databases">
        <title>Draft Genome and Complete Hox-Cluster Characterization of the Sterlet Sturgeon (Acipenser ruthenus).</title>
        <authorList>
            <person name="Wei Q."/>
        </authorList>
    </citation>
    <scope>NUCLEOTIDE SEQUENCE [LARGE SCALE GENOMIC DNA]</scope>
    <source>
        <strain evidence="6">WHYD16114868_AA</strain>
        <tissue evidence="6">Blood</tissue>
    </source>
</reference>
<dbReference type="InterPro" id="IPR045058">
    <property type="entry name" value="GIMA/IAN/Toc"/>
</dbReference>
<dbReference type="GO" id="GO:0005525">
    <property type="term" value="F:GTP binding"/>
    <property type="evidence" value="ECO:0007669"/>
    <property type="project" value="UniProtKB-KW"/>
</dbReference>
<accession>A0A444USH3</accession>
<keyword evidence="4" id="KW-0175">Coiled coil</keyword>
<dbReference type="EMBL" id="SCEB01010323">
    <property type="protein sequence ID" value="RXM91110.1"/>
    <property type="molecule type" value="Genomic_DNA"/>
</dbReference>
<organism evidence="6 7">
    <name type="scientific">Acipenser ruthenus</name>
    <name type="common">Sterlet sturgeon</name>
    <dbReference type="NCBI Taxonomy" id="7906"/>
    <lineage>
        <taxon>Eukaryota</taxon>
        <taxon>Metazoa</taxon>
        <taxon>Chordata</taxon>
        <taxon>Craniata</taxon>
        <taxon>Vertebrata</taxon>
        <taxon>Euteleostomi</taxon>
        <taxon>Actinopterygii</taxon>
        <taxon>Chondrostei</taxon>
        <taxon>Acipenseriformes</taxon>
        <taxon>Acipenseridae</taxon>
        <taxon>Acipenser</taxon>
    </lineage>
</organism>
<dbReference type="InterPro" id="IPR006703">
    <property type="entry name" value="G_AIG1"/>
</dbReference>
<evidence type="ECO:0000313" key="7">
    <source>
        <dbReference type="Proteomes" id="UP000289886"/>
    </source>
</evidence>
<dbReference type="Gene3D" id="3.40.50.300">
    <property type="entry name" value="P-loop containing nucleotide triphosphate hydrolases"/>
    <property type="match status" value="1"/>
</dbReference>
<gene>
    <name evidence="6" type="ORF">EOD39_21516</name>
</gene>
<feature type="domain" description="AIG1-type G" evidence="5">
    <location>
        <begin position="1"/>
        <end position="199"/>
    </location>
</feature>
<keyword evidence="7" id="KW-1185">Reference proteome</keyword>
<evidence type="ECO:0000256" key="3">
    <source>
        <dbReference type="ARBA" id="ARBA00023134"/>
    </source>
</evidence>
<dbReference type="Pfam" id="PF04548">
    <property type="entry name" value="AIG1"/>
    <property type="match status" value="1"/>
</dbReference>
<dbReference type="AlphaFoldDB" id="A0A444USH3"/>
<comment type="caution">
    <text evidence="6">The sequence shown here is derived from an EMBL/GenBank/DDBJ whole genome shotgun (WGS) entry which is preliminary data.</text>
</comment>
<evidence type="ECO:0000256" key="4">
    <source>
        <dbReference type="SAM" id="Coils"/>
    </source>
</evidence>
<dbReference type="SUPFAM" id="SSF52540">
    <property type="entry name" value="P-loop containing nucleoside triphosphate hydrolases"/>
    <property type="match status" value="1"/>
</dbReference>
<dbReference type="PANTHER" id="PTHR10903:SF188">
    <property type="entry name" value="GTPASE IMAP FAMILY MEMBER 2-LIKE-RELATED"/>
    <property type="match status" value="1"/>
</dbReference>
<evidence type="ECO:0000256" key="2">
    <source>
        <dbReference type="ARBA" id="ARBA00022741"/>
    </source>
</evidence>
<evidence type="ECO:0000313" key="6">
    <source>
        <dbReference type="EMBL" id="RXM91110.1"/>
    </source>
</evidence>
<dbReference type="PROSITE" id="PS51720">
    <property type="entry name" value="G_AIG1"/>
    <property type="match status" value="1"/>
</dbReference>
<evidence type="ECO:0000259" key="5">
    <source>
        <dbReference type="PROSITE" id="PS51720"/>
    </source>
</evidence>
<comment type="similarity">
    <text evidence="1">Belongs to the TRAFAC class TrmE-Era-EngA-EngB-Septin-like GTPase superfamily. AIG1/Toc34/Toc159-like paraseptin GTPase family. IAN subfamily.</text>
</comment>
<dbReference type="InterPro" id="IPR027417">
    <property type="entry name" value="P-loop_NTPase"/>
</dbReference>
<feature type="coiled-coil region" evidence="4">
    <location>
        <begin position="208"/>
        <end position="238"/>
    </location>
</feature>
<evidence type="ECO:0000256" key="1">
    <source>
        <dbReference type="ARBA" id="ARBA00008535"/>
    </source>
</evidence>